<dbReference type="Gene3D" id="2.30.130.30">
    <property type="entry name" value="Hypothetical protein"/>
    <property type="match status" value="1"/>
</dbReference>
<feature type="domain" description="Activating signal cointegrator 1 N-terminal" evidence="5">
    <location>
        <begin position="12"/>
        <end position="69"/>
    </location>
</feature>
<dbReference type="GO" id="GO:0005634">
    <property type="term" value="C:nucleus"/>
    <property type="evidence" value="ECO:0007669"/>
    <property type="project" value="InterPro"/>
</dbReference>
<reference evidence="6" key="1">
    <citation type="submission" date="2023-03" db="EMBL/GenBank/DDBJ databases">
        <authorList>
            <person name="Steffen K."/>
            <person name="Cardenas P."/>
        </authorList>
    </citation>
    <scope>NUCLEOTIDE SEQUENCE</scope>
</reference>
<evidence type="ECO:0000259" key="2">
    <source>
        <dbReference type="Pfam" id="PF04266"/>
    </source>
</evidence>
<dbReference type="Pfam" id="PF23135">
    <property type="entry name" value="TRI4_N"/>
    <property type="match status" value="1"/>
</dbReference>
<dbReference type="PANTHER" id="PTHR12963:SF4">
    <property type="entry name" value="ACTIVATING SIGNAL COINTEGRATOR 1"/>
    <property type="match status" value="1"/>
</dbReference>
<dbReference type="InterPro" id="IPR056993">
    <property type="entry name" value="TRIP4_3rd_dom"/>
</dbReference>
<evidence type="ECO:0000256" key="1">
    <source>
        <dbReference type="SAM" id="MobiDB-lite"/>
    </source>
</evidence>
<dbReference type="Proteomes" id="UP001174909">
    <property type="component" value="Unassembled WGS sequence"/>
</dbReference>
<dbReference type="InterPro" id="IPR039128">
    <property type="entry name" value="TRIP4-like"/>
</dbReference>
<keyword evidence="7" id="KW-1185">Reference proteome</keyword>
<accession>A0AA35WHM3</accession>
<feature type="domain" description="ASCH" evidence="2">
    <location>
        <begin position="470"/>
        <end position="558"/>
    </location>
</feature>
<dbReference type="GO" id="GO:0008270">
    <property type="term" value="F:zinc ion binding"/>
    <property type="evidence" value="ECO:0007669"/>
    <property type="project" value="InterPro"/>
</dbReference>
<dbReference type="Pfam" id="PF06221">
    <property type="entry name" value="zf-C2HC5"/>
    <property type="match status" value="1"/>
</dbReference>
<dbReference type="EMBL" id="CASHTH010001322">
    <property type="protein sequence ID" value="CAI8014052.1"/>
    <property type="molecule type" value="Genomic_DNA"/>
</dbReference>
<dbReference type="Pfam" id="PF23134">
    <property type="entry name" value="TRIP4_3rd"/>
    <property type="match status" value="1"/>
</dbReference>
<feature type="region of interest" description="Disordered" evidence="1">
    <location>
        <begin position="95"/>
        <end position="195"/>
    </location>
</feature>
<evidence type="ECO:0000313" key="6">
    <source>
        <dbReference type="EMBL" id="CAI8014052.1"/>
    </source>
</evidence>
<gene>
    <name evidence="6" type="ORF">GBAR_LOCUS8819</name>
</gene>
<dbReference type="InterPro" id="IPR015947">
    <property type="entry name" value="PUA-like_sf"/>
</dbReference>
<dbReference type="SUPFAM" id="SSF88697">
    <property type="entry name" value="PUA domain-like"/>
    <property type="match status" value="1"/>
</dbReference>
<evidence type="ECO:0000259" key="3">
    <source>
        <dbReference type="Pfam" id="PF06221"/>
    </source>
</evidence>
<feature type="compositionally biased region" description="Polar residues" evidence="1">
    <location>
        <begin position="408"/>
        <end position="419"/>
    </location>
</feature>
<dbReference type="InterPro" id="IPR009349">
    <property type="entry name" value="TRIP4/RQT4_C2HC5_Znf"/>
</dbReference>
<organism evidence="6 7">
    <name type="scientific">Geodia barretti</name>
    <name type="common">Barrett's horny sponge</name>
    <dbReference type="NCBI Taxonomy" id="519541"/>
    <lineage>
        <taxon>Eukaryota</taxon>
        <taxon>Metazoa</taxon>
        <taxon>Porifera</taxon>
        <taxon>Demospongiae</taxon>
        <taxon>Heteroscleromorpha</taxon>
        <taxon>Tetractinellida</taxon>
        <taxon>Astrophorina</taxon>
        <taxon>Geodiidae</taxon>
        <taxon>Geodia</taxon>
    </lineage>
</organism>
<dbReference type="InterPro" id="IPR007374">
    <property type="entry name" value="ASCH_domain"/>
</dbReference>
<dbReference type="CDD" id="cd06554">
    <property type="entry name" value="ASCH_ASC-1_like"/>
    <property type="match status" value="1"/>
</dbReference>
<dbReference type="GO" id="GO:0072344">
    <property type="term" value="P:rescue of stalled ribosome"/>
    <property type="evidence" value="ECO:0007669"/>
    <property type="project" value="InterPro"/>
</dbReference>
<feature type="compositionally biased region" description="Low complexity" evidence="1">
    <location>
        <begin position="166"/>
        <end position="188"/>
    </location>
</feature>
<protein>
    <submittedName>
        <fullName evidence="6">Activating signal cointegrator 1</fullName>
    </submittedName>
</protein>
<evidence type="ECO:0000259" key="4">
    <source>
        <dbReference type="Pfam" id="PF23134"/>
    </source>
</evidence>
<feature type="domain" description="TRIP4/RQT4 C2HC5-type zinc finger" evidence="3">
    <location>
        <begin position="213"/>
        <end position="259"/>
    </location>
</feature>
<feature type="compositionally biased region" description="Basic and acidic residues" evidence="1">
    <location>
        <begin position="423"/>
        <end position="442"/>
    </location>
</feature>
<sequence length="572" mass="63923">MPVSIEKNDSKLKAWCQKELSKLLGFPVEEELVSYLMSMQTAKDVREYLEDLLGTKSDAFQKEFLSHWHPPQRVPTLLGPLEAQILERPSQEDMVLFRGDGGGGSAGGKSGGGSSKTDKTKKEHAHAPPPGFSRAQATPSSAAAAPPWKSSHASDSHLTRPPPGLSSSSHSTSRQSGGQSSVTSTASTKKQKFVPLISREGQSRMAMQLPGRHVCQCLAQKHDLVNNCVECGRIVCSQEGAGPCIFCGSLIFAPDEEKMLAKDSKKAQKIKEKLIKQYNLQEGERAFEHFKTVQSSGGLEKAVYHKDKLLNFDQTSAQRTHVLDDERDFFNVDATSWKSPQEKAALVQREEELREKKFGSRRNRAVTLDIAGRKVVEEHSEIDLYDEANVRDVVKEKKTKKKGTTTTREQPVTDISNPSIPIERPRFRFDEGDGKGRRERGRPGEMKEVALITRLQDRELQEMRDEGKCLSMHQPWASLLVEGIKQVEGRSWYTTHRGRLWIAAAGKVPSQPEIEQAEHFYRSLYATGEVMFPIDYPTSCLLGYVDVTDCLSQEQYREKVCFLTTCGGNLIV</sequence>
<name>A0AA35WHM3_GEOBA</name>
<feature type="domain" description="Activating signal cointegrator 1 third" evidence="4">
    <location>
        <begin position="325"/>
        <end position="378"/>
    </location>
</feature>
<comment type="caution">
    <text evidence="6">The sequence shown here is derived from an EMBL/GenBank/DDBJ whole genome shotgun (WGS) entry which is preliminary data.</text>
</comment>
<feature type="compositionally biased region" description="Gly residues" evidence="1">
    <location>
        <begin position="99"/>
        <end position="114"/>
    </location>
</feature>
<dbReference type="InterPro" id="IPR056994">
    <property type="entry name" value="TRI4_N"/>
</dbReference>
<dbReference type="GO" id="GO:0180022">
    <property type="term" value="C:RQC-trigger complex"/>
    <property type="evidence" value="ECO:0007669"/>
    <property type="project" value="InterPro"/>
</dbReference>
<feature type="region of interest" description="Disordered" evidence="1">
    <location>
        <begin position="397"/>
        <end position="442"/>
    </location>
</feature>
<proteinExistence type="predicted"/>
<dbReference type="FunFam" id="2.30.130.30:FF:000006">
    <property type="entry name" value="Putative_zinc_finger_motif_-_C2HC5-type /ASCH_domain_containing_protein_-_putative"/>
    <property type="match status" value="1"/>
</dbReference>
<dbReference type="AlphaFoldDB" id="A0AA35WHM3"/>
<dbReference type="Pfam" id="PF04266">
    <property type="entry name" value="ASCH"/>
    <property type="match status" value="1"/>
</dbReference>
<dbReference type="PANTHER" id="PTHR12963">
    <property type="entry name" value="THYROID RECEPTOR INTERACTING PROTEIN RELATED"/>
    <property type="match status" value="1"/>
</dbReference>
<evidence type="ECO:0000313" key="7">
    <source>
        <dbReference type="Proteomes" id="UP001174909"/>
    </source>
</evidence>
<evidence type="ECO:0000259" key="5">
    <source>
        <dbReference type="Pfam" id="PF23135"/>
    </source>
</evidence>
<feature type="compositionally biased region" description="Low complexity" evidence="1">
    <location>
        <begin position="133"/>
        <end position="151"/>
    </location>
</feature>